<keyword evidence="2 4" id="KW-1133">Transmembrane helix</keyword>
<gene>
    <name evidence="5" type="ORF">HMPREF0620_0184</name>
</gene>
<feature type="transmembrane region" description="Helical" evidence="4">
    <location>
        <begin position="258"/>
        <end position="278"/>
    </location>
</feature>
<protein>
    <recommendedName>
        <fullName evidence="7">TrbL/VirB6 plasmid conjugal transfer protein</fullName>
    </recommendedName>
</protein>
<evidence type="ECO:0000256" key="1">
    <source>
        <dbReference type="ARBA" id="ARBA00022692"/>
    </source>
</evidence>
<name>E6JZN3_PARDN</name>
<evidence type="ECO:0000256" key="3">
    <source>
        <dbReference type="ARBA" id="ARBA00023136"/>
    </source>
</evidence>
<keyword evidence="3 4" id="KW-0472">Membrane</keyword>
<dbReference type="HOGENOM" id="CLU_083000_0_0_11"/>
<dbReference type="InterPro" id="IPR007688">
    <property type="entry name" value="Conjugal_tfr_TrbL/VirB6"/>
</dbReference>
<proteinExistence type="predicted"/>
<dbReference type="PATRIC" id="fig|864564.6.peg.1531"/>
<evidence type="ECO:0000256" key="4">
    <source>
        <dbReference type="SAM" id="Phobius"/>
    </source>
</evidence>
<feature type="transmembrane region" description="Helical" evidence="4">
    <location>
        <begin position="188"/>
        <end position="206"/>
    </location>
</feature>
<evidence type="ECO:0000313" key="5">
    <source>
        <dbReference type="EMBL" id="EFT83179.1"/>
    </source>
</evidence>
<dbReference type="RefSeq" id="WP_006288607.1">
    <property type="nucleotide sequence ID" value="NZ_AP012333.1"/>
</dbReference>
<feature type="transmembrane region" description="Helical" evidence="4">
    <location>
        <begin position="49"/>
        <end position="67"/>
    </location>
</feature>
<dbReference type="KEGG" id="pdo:PSDT_1396"/>
<keyword evidence="1 4" id="KW-0812">Transmembrane</keyword>
<evidence type="ECO:0008006" key="7">
    <source>
        <dbReference type="Google" id="ProtNLM"/>
    </source>
</evidence>
<reference evidence="5 6" key="1">
    <citation type="submission" date="2010-12" db="EMBL/GenBank/DDBJ databases">
        <authorList>
            <person name="Muzny D."/>
            <person name="Qin X."/>
            <person name="Buhay C."/>
            <person name="Dugan-Rocha S."/>
            <person name="Ding Y."/>
            <person name="Chen G."/>
            <person name="Hawes A."/>
            <person name="Holder M."/>
            <person name="Jhangiani S."/>
            <person name="Johnson A."/>
            <person name="Khan Z."/>
            <person name="Li Z."/>
            <person name="Liu W."/>
            <person name="Liu X."/>
            <person name="Perez L."/>
            <person name="Shen H."/>
            <person name="Wang Q."/>
            <person name="Watt J."/>
            <person name="Xi L."/>
            <person name="Xin Y."/>
            <person name="Zhou J."/>
            <person name="Deng J."/>
            <person name="Jiang H."/>
            <person name="Liu Y."/>
            <person name="Qu J."/>
            <person name="Song X.-Z."/>
            <person name="Zhang L."/>
            <person name="Villasana D."/>
            <person name="Johnson A."/>
            <person name="Liu J."/>
            <person name="Liyanage D."/>
            <person name="Lorensuhewa L."/>
            <person name="Robinson T."/>
            <person name="Song A."/>
            <person name="Song B.-B."/>
            <person name="Dinh H."/>
            <person name="Thornton R."/>
            <person name="Coyle M."/>
            <person name="Francisco L."/>
            <person name="Jackson L."/>
            <person name="Javaid M."/>
            <person name="Korchina V."/>
            <person name="Kovar C."/>
            <person name="Mata R."/>
            <person name="Mathew T."/>
            <person name="Ngo R."/>
            <person name="Nguyen L."/>
            <person name="Nguyen N."/>
            <person name="Okwuonu G."/>
            <person name="Ongeri F."/>
            <person name="Pham C."/>
            <person name="Simmons D."/>
            <person name="Wilczek-Boney K."/>
            <person name="Hale W."/>
            <person name="Jakkamsetti A."/>
            <person name="Pham P."/>
            <person name="Ruth R."/>
            <person name="San Lucas F."/>
            <person name="Warren J."/>
            <person name="Zhang J."/>
            <person name="Zhao Z."/>
            <person name="Zhou C."/>
            <person name="Zhu D."/>
            <person name="Lee S."/>
            <person name="Bess C."/>
            <person name="Blankenburg K."/>
            <person name="Forbes L."/>
            <person name="Fu Q."/>
            <person name="Gubbala S."/>
            <person name="Hirani K."/>
            <person name="Jayaseelan J.C."/>
            <person name="Lara F."/>
            <person name="Munidasa M."/>
            <person name="Palculict T."/>
            <person name="Patil S."/>
            <person name="Pu L.-L."/>
            <person name="Saada N."/>
            <person name="Tang L."/>
            <person name="Weissenberger G."/>
            <person name="Zhu Y."/>
            <person name="Hemphill L."/>
            <person name="Shang Y."/>
            <person name="Youmans B."/>
            <person name="Ayvaz T."/>
            <person name="Ross M."/>
            <person name="Santibanez J."/>
            <person name="Aqrawi P."/>
            <person name="Gross S."/>
            <person name="Joshi V."/>
            <person name="Fowler G."/>
            <person name="Nazareth L."/>
            <person name="Reid J."/>
            <person name="Worley K."/>
            <person name="Petrosino J."/>
            <person name="Highlander S."/>
            <person name="Gibbs R."/>
        </authorList>
    </citation>
    <scope>NUCLEOTIDE SEQUENCE [LARGE SCALE GENOMIC DNA]</scope>
    <source>
        <strain evidence="5 6">DSM 10105</strain>
    </source>
</reference>
<evidence type="ECO:0000256" key="2">
    <source>
        <dbReference type="ARBA" id="ARBA00022989"/>
    </source>
</evidence>
<evidence type="ECO:0000313" key="6">
    <source>
        <dbReference type="Proteomes" id="UP000004946"/>
    </source>
</evidence>
<dbReference type="Proteomes" id="UP000004946">
    <property type="component" value="Chromosome"/>
</dbReference>
<dbReference type="AlphaFoldDB" id="E6JZN3"/>
<comment type="caution">
    <text evidence="5">The sequence shown here is derived from an EMBL/GenBank/DDBJ whole genome shotgun (WGS) entry which is preliminary data.</text>
</comment>
<dbReference type="eggNOG" id="ENOG5031T6M">
    <property type="taxonomic scope" value="Bacteria"/>
</dbReference>
<dbReference type="EMBL" id="AEON01000001">
    <property type="protein sequence ID" value="EFT83179.1"/>
    <property type="molecule type" value="Genomic_DNA"/>
</dbReference>
<organism evidence="5 6">
    <name type="scientific">Parascardovia denticolens DSM 10105 = JCM 12538</name>
    <dbReference type="NCBI Taxonomy" id="864564"/>
    <lineage>
        <taxon>Bacteria</taxon>
        <taxon>Bacillati</taxon>
        <taxon>Actinomycetota</taxon>
        <taxon>Actinomycetes</taxon>
        <taxon>Bifidobacteriales</taxon>
        <taxon>Bifidobacteriaceae</taxon>
        <taxon>Parascardovia</taxon>
    </lineage>
</organism>
<feature type="transmembrane region" description="Helical" evidence="4">
    <location>
        <begin position="218"/>
        <end position="238"/>
    </location>
</feature>
<sequence>MFDFKDGLRSLLNQISQGMDPTISSLLTQTPAGKYPDAYRTVTNIATTAVKPVAMTVLAVVFSLEILHASQSIDQDGTQGVRTITKLLFKIIIVYMAAMNASWLCELITYLIQQIGTGVSRLITLPNTASADDKATKLGDALENSGALGQANLGQQLVAIIMLLIPFLIARLAGLAVQVLIVARFVELLILTAFGSLPIAFLSYDGTKSWGEAYIREYASCAFSNITLLIGLAVYQPVANSLFAGNKNLGSLSLNEVVFTHWMDLVTVSVLMVALVLISQKASKALFGQA</sequence>
<dbReference type="GO" id="GO:0030255">
    <property type="term" value="P:protein secretion by the type IV secretion system"/>
    <property type="evidence" value="ECO:0007669"/>
    <property type="project" value="InterPro"/>
</dbReference>
<accession>E6JZN3</accession>
<dbReference type="Pfam" id="PF04610">
    <property type="entry name" value="TrbL"/>
    <property type="match status" value="1"/>
</dbReference>
<feature type="transmembrane region" description="Helical" evidence="4">
    <location>
        <begin position="87"/>
        <end position="112"/>
    </location>
</feature>
<keyword evidence="6" id="KW-1185">Reference proteome</keyword>
<feature type="transmembrane region" description="Helical" evidence="4">
    <location>
        <begin position="157"/>
        <end position="182"/>
    </location>
</feature>